<evidence type="ECO:0008006" key="3">
    <source>
        <dbReference type="Google" id="ProtNLM"/>
    </source>
</evidence>
<keyword evidence="2" id="KW-1185">Reference proteome</keyword>
<dbReference type="STRING" id="211165.GCA_000317285_00087"/>
<gene>
    <name evidence="1" type="ORF">PCC6912_20620</name>
</gene>
<proteinExistence type="predicted"/>
<dbReference type="RefSeq" id="WP_016877680.1">
    <property type="nucleotide sequence ID" value="NZ_AJLN01000015.1"/>
</dbReference>
<dbReference type="EMBL" id="RSCJ01000006">
    <property type="protein sequence ID" value="RUR83819.1"/>
    <property type="molecule type" value="Genomic_DNA"/>
</dbReference>
<organism evidence="1 2">
    <name type="scientific">Chlorogloeopsis fritschii PCC 6912</name>
    <dbReference type="NCBI Taxonomy" id="211165"/>
    <lineage>
        <taxon>Bacteria</taxon>
        <taxon>Bacillati</taxon>
        <taxon>Cyanobacteriota</taxon>
        <taxon>Cyanophyceae</taxon>
        <taxon>Nostocales</taxon>
        <taxon>Chlorogloeopsidaceae</taxon>
        <taxon>Chlorogloeopsis</taxon>
    </lineage>
</organism>
<dbReference type="InterPro" id="IPR029063">
    <property type="entry name" value="SAM-dependent_MTases_sf"/>
</dbReference>
<dbReference type="SUPFAM" id="SSF53335">
    <property type="entry name" value="S-adenosyl-L-methionine-dependent methyltransferases"/>
    <property type="match status" value="1"/>
</dbReference>
<dbReference type="Gene3D" id="3.40.50.150">
    <property type="entry name" value="Vaccinia Virus protein VP39"/>
    <property type="match status" value="1"/>
</dbReference>
<evidence type="ECO:0000313" key="2">
    <source>
        <dbReference type="Proteomes" id="UP000268857"/>
    </source>
</evidence>
<dbReference type="PRINTS" id="PR00507">
    <property type="entry name" value="N12N6MTFRASE"/>
</dbReference>
<protein>
    <recommendedName>
        <fullName evidence="3">SAM-dependent methyltransferase</fullName>
    </recommendedName>
</protein>
<dbReference type="AlphaFoldDB" id="A0A3S0ZUH4"/>
<sequence length="354" mass="40288">MQLSLSLFKAGTQADTADTLSFNFNIPNPTKAAKLRELAASMQKTIDAKLNPAIGNQRATKRRKRIAQGIIAEGMELQTIQSWLLAIAQMWEMGNIPEVLRGISQKSQVETLFRISQQGKTPQELQETLNVEYNQDWVNSLNHASIYNAGEIVSAIREIQLYVKPQEISTTQQELNKLELEIIGMTWKDFFPTPPDVCKRLIQLAEINENSRILEPSAGSGCITKAIVEKYPQVDLEVVEINPTLRRILELKGFNLVGRDFPSYTTDNLYSHVIMNPPFSQLLEHIYHAWKLIKSGGILITIVPESVFFNRKYQDFKEWLESWNAYDESLPKNAFIKSNNPTGVTTRIIKMHKP</sequence>
<dbReference type="OrthoDB" id="32195at2"/>
<accession>A0A3S0ZUH4</accession>
<comment type="caution">
    <text evidence="1">The sequence shown here is derived from an EMBL/GenBank/DDBJ whole genome shotgun (WGS) entry which is preliminary data.</text>
</comment>
<evidence type="ECO:0000313" key="1">
    <source>
        <dbReference type="EMBL" id="RUR83819.1"/>
    </source>
</evidence>
<dbReference type="Proteomes" id="UP000268857">
    <property type="component" value="Unassembled WGS sequence"/>
</dbReference>
<name>A0A3S0ZUH4_CHLFR</name>
<dbReference type="CDD" id="cd02440">
    <property type="entry name" value="AdoMet_MTases"/>
    <property type="match status" value="1"/>
</dbReference>
<reference evidence="1 2" key="1">
    <citation type="journal article" date="2019" name="Genome Biol. Evol.">
        <title>Day and night: Metabolic profiles and evolutionary relationships of six axenic non-marine cyanobacteria.</title>
        <authorList>
            <person name="Will S.E."/>
            <person name="Henke P."/>
            <person name="Boedeker C."/>
            <person name="Huang S."/>
            <person name="Brinkmann H."/>
            <person name="Rohde M."/>
            <person name="Jarek M."/>
            <person name="Friedl T."/>
            <person name="Seufert S."/>
            <person name="Schumacher M."/>
            <person name="Overmann J."/>
            <person name="Neumann-Schaal M."/>
            <person name="Petersen J."/>
        </authorList>
    </citation>
    <scope>NUCLEOTIDE SEQUENCE [LARGE SCALE GENOMIC DNA]</scope>
    <source>
        <strain evidence="1 2">PCC 6912</strain>
    </source>
</reference>